<comment type="caution">
    <text evidence="1">The sequence shown here is derived from an EMBL/GenBank/DDBJ whole genome shotgun (WGS) entry which is preliminary data.</text>
</comment>
<sequence length="77" mass="8999">MEHHLDIPVIQHVHRLFREIDRYNPERQAAAQTADDKASHFLILIDDRDFQVGRPIRYAIVSGHPYNTENKLEHEGG</sequence>
<evidence type="ECO:0000313" key="2">
    <source>
        <dbReference type="Proteomes" id="UP000680304"/>
    </source>
</evidence>
<dbReference type="Proteomes" id="UP000680304">
    <property type="component" value="Unassembled WGS sequence"/>
</dbReference>
<dbReference type="EMBL" id="BOVJ01000158">
    <property type="protein sequence ID" value="GIQ65927.1"/>
    <property type="molecule type" value="Genomic_DNA"/>
</dbReference>
<reference evidence="1 2" key="1">
    <citation type="submission" date="2021-04" db="EMBL/GenBank/DDBJ databases">
        <title>Draft genome sequence of Paenibacillus cisolokensis, LC2-13A.</title>
        <authorList>
            <person name="Uke A."/>
            <person name="Chhe C."/>
            <person name="Baramee S."/>
            <person name="Kosugi A."/>
        </authorList>
    </citation>
    <scope>NUCLEOTIDE SEQUENCE [LARGE SCALE GENOMIC DNA]</scope>
    <source>
        <strain evidence="1 2">LC2-13A</strain>
    </source>
</reference>
<proteinExistence type="predicted"/>
<name>A0ABQ4NCG9_9BACL</name>
<evidence type="ECO:0000313" key="1">
    <source>
        <dbReference type="EMBL" id="GIQ65927.1"/>
    </source>
</evidence>
<keyword evidence="2" id="KW-1185">Reference proteome</keyword>
<gene>
    <name evidence="1" type="ORF">PACILC2_44950</name>
</gene>
<organism evidence="1 2">
    <name type="scientific">Paenibacillus cisolokensis</name>
    <dbReference type="NCBI Taxonomy" id="1658519"/>
    <lineage>
        <taxon>Bacteria</taxon>
        <taxon>Bacillati</taxon>
        <taxon>Bacillota</taxon>
        <taxon>Bacilli</taxon>
        <taxon>Bacillales</taxon>
        <taxon>Paenibacillaceae</taxon>
        <taxon>Paenibacillus</taxon>
    </lineage>
</organism>
<accession>A0ABQ4NCG9</accession>
<protein>
    <submittedName>
        <fullName evidence="1">Uncharacterized protein</fullName>
    </submittedName>
</protein>